<feature type="domain" description="Tyr recombinase" evidence="6">
    <location>
        <begin position="257"/>
        <end position="441"/>
    </location>
</feature>
<dbReference type="GO" id="GO:0015074">
    <property type="term" value="P:DNA integration"/>
    <property type="evidence" value="ECO:0007669"/>
    <property type="project" value="UniProtKB-KW"/>
</dbReference>
<dbReference type="PANTHER" id="PTHR30629:SF2">
    <property type="entry name" value="PROPHAGE INTEGRASE INTS-RELATED"/>
    <property type="match status" value="1"/>
</dbReference>
<proteinExistence type="inferred from homology"/>
<evidence type="ECO:0000256" key="5">
    <source>
        <dbReference type="SAM" id="Coils"/>
    </source>
</evidence>
<dbReference type="RefSeq" id="WP_044314567.1">
    <property type="nucleotide sequence ID" value="NZ_JBBMKU010000016.1"/>
</dbReference>
<keyword evidence="4" id="KW-0233">DNA recombination</keyword>
<evidence type="ECO:0000256" key="2">
    <source>
        <dbReference type="ARBA" id="ARBA00022908"/>
    </source>
</evidence>
<evidence type="ECO:0000259" key="6">
    <source>
        <dbReference type="PROSITE" id="PS51898"/>
    </source>
</evidence>
<dbReference type="InterPro" id="IPR010998">
    <property type="entry name" value="Integrase_recombinase_N"/>
</dbReference>
<evidence type="ECO:0000256" key="3">
    <source>
        <dbReference type="ARBA" id="ARBA00023125"/>
    </source>
</evidence>
<dbReference type="AlphaFoldDB" id="A0A0D7EBQ8"/>
<comment type="similarity">
    <text evidence="1">Belongs to the 'phage' integrase family.</text>
</comment>
<dbReference type="SUPFAM" id="SSF56349">
    <property type="entry name" value="DNA breaking-rejoining enzymes"/>
    <property type="match status" value="1"/>
</dbReference>
<evidence type="ECO:0000256" key="1">
    <source>
        <dbReference type="ARBA" id="ARBA00008857"/>
    </source>
</evidence>
<evidence type="ECO:0000313" key="7">
    <source>
        <dbReference type="EMBL" id="KIZ37007.1"/>
    </source>
</evidence>
<gene>
    <name evidence="7" type="ORF">LO50_07305</name>
</gene>
<dbReference type="InterPro" id="IPR002104">
    <property type="entry name" value="Integrase_catalytic"/>
</dbReference>
<comment type="caution">
    <text evidence="7">The sequence shown here is derived from an EMBL/GenBank/DDBJ whole genome shotgun (WGS) entry which is preliminary data.</text>
</comment>
<dbReference type="EMBL" id="JXXD01000052">
    <property type="protein sequence ID" value="KIZ37007.1"/>
    <property type="molecule type" value="Genomic_DNA"/>
</dbReference>
<dbReference type="PROSITE" id="PS51898">
    <property type="entry name" value="TYR_RECOMBINASE"/>
    <property type="match status" value="1"/>
</dbReference>
<dbReference type="GO" id="GO:0003677">
    <property type="term" value="F:DNA binding"/>
    <property type="evidence" value="ECO:0007669"/>
    <property type="project" value="UniProtKB-KW"/>
</dbReference>
<dbReference type="InterPro" id="IPR013762">
    <property type="entry name" value="Integrase-like_cat_sf"/>
</dbReference>
<keyword evidence="5" id="KW-0175">Coiled coil</keyword>
<evidence type="ECO:0000313" key="8">
    <source>
        <dbReference type="Proteomes" id="UP000032439"/>
    </source>
</evidence>
<dbReference type="InterPro" id="IPR011010">
    <property type="entry name" value="DNA_brk_join_enz"/>
</dbReference>
<keyword evidence="3" id="KW-0238">DNA-binding</keyword>
<dbReference type="Proteomes" id="UP000032439">
    <property type="component" value="Unassembled WGS sequence"/>
</dbReference>
<dbReference type="Gene3D" id="1.10.150.130">
    <property type="match status" value="1"/>
</dbReference>
<organism evidence="7 8">
    <name type="scientific">Stutzerimonas stutzeri</name>
    <name type="common">Pseudomonas stutzeri</name>
    <dbReference type="NCBI Taxonomy" id="316"/>
    <lineage>
        <taxon>Bacteria</taxon>
        <taxon>Pseudomonadati</taxon>
        <taxon>Pseudomonadota</taxon>
        <taxon>Gammaproteobacteria</taxon>
        <taxon>Pseudomonadales</taxon>
        <taxon>Pseudomonadaceae</taxon>
        <taxon>Stutzerimonas</taxon>
    </lineage>
</organism>
<sequence>MAKRLTAMEAHAVKTRLSEPVGSKGMGSLLLERKASGAIMAFYRERTPSTDRRLQIGILSKQPAPGSAEMTLQDIRAEALRIATEAASVGGLAAYLQRQAEDAAQAEIDRAKKKREQEEAAKRGTFGEMLASYCDHLEAAGKASAKKVRSLFKVNVLEFRPDLAARYADEITPEDIADLLNAVLLRRPKGRGIGNKAAAPSTNMRSTTDELRRYIRTAFKYAAAAHLAVGRTGSDKRFRITTNPAAIIAPIEDASGGNTESMQPAELGSLLRYLDTLHARDARKAAIAKALIYLGGQRIRQLLAVGWEHMTDHTLTLLDLKGRKVEAWEHLLPITPQIKAILAPLTADRIGPGPFCLKEGVTANRDTIARVFTDASKALVKTGETTPFSWQRVRATCETLLAANGVSSETRAWLLSHGRSGVQAKHYDRNSYLPEKTEALLLWGNYLDTLKGNDAHEAITIRKRRKIER</sequence>
<reference evidence="7 8" key="1">
    <citation type="submission" date="2014-11" db="EMBL/GenBank/DDBJ databases">
        <title>Genomics and ecophysiology of heterotrophic nitrogen fixing bacteria isolated from estuarine surface water.</title>
        <authorList>
            <person name="Bentzon-Tilia M."/>
            <person name="Severin I."/>
            <person name="Hansen L.H."/>
            <person name="Riemann L."/>
        </authorList>
    </citation>
    <scope>NUCLEOTIDE SEQUENCE [LARGE SCALE GENOMIC DNA]</scope>
    <source>
        <strain evidence="7 8">BAL361</strain>
    </source>
</reference>
<protein>
    <submittedName>
        <fullName evidence="7">Integrase</fullName>
    </submittedName>
</protein>
<feature type="coiled-coil region" evidence="5">
    <location>
        <begin position="96"/>
        <end position="123"/>
    </location>
</feature>
<name>A0A0D7EBQ8_STUST</name>
<accession>A0A0D7EBQ8</accession>
<keyword evidence="2" id="KW-0229">DNA integration</keyword>
<dbReference type="GO" id="GO:0006310">
    <property type="term" value="P:DNA recombination"/>
    <property type="evidence" value="ECO:0007669"/>
    <property type="project" value="UniProtKB-KW"/>
</dbReference>
<dbReference type="InterPro" id="IPR050808">
    <property type="entry name" value="Phage_Integrase"/>
</dbReference>
<dbReference type="Gene3D" id="1.10.443.10">
    <property type="entry name" value="Intergrase catalytic core"/>
    <property type="match status" value="1"/>
</dbReference>
<dbReference type="PANTHER" id="PTHR30629">
    <property type="entry name" value="PROPHAGE INTEGRASE"/>
    <property type="match status" value="1"/>
</dbReference>
<evidence type="ECO:0000256" key="4">
    <source>
        <dbReference type="ARBA" id="ARBA00023172"/>
    </source>
</evidence>
<dbReference type="PATRIC" id="fig|316.110.peg.3954"/>